<dbReference type="Gene3D" id="3.20.20.80">
    <property type="entry name" value="Glycosidases"/>
    <property type="match status" value="1"/>
</dbReference>
<dbReference type="SMART" id="SM00642">
    <property type="entry name" value="Aamy"/>
    <property type="match status" value="1"/>
</dbReference>
<comment type="similarity">
    <text evidence="1">Belongs to the glycosyl hydrolase 13 family.</text>
</comment>
<keyword evidence="2 6" id="KW-0378">Hydrolase</keyword>
<dbReference type="SUPFAM" id="SSF81296">
    <property type="entry name" value="E set domains"/>
    <property type="match status" value="1"/>
</dbReference>
<dbReference type="InterPro" id="IPR006047">
    <property type="entry name" value="GH13_cat_dom"/>
</dbReference>
<dbReference type="InterPro" id="IPR013783">
    <property type="entry name" value="Ig-like_fold"/>
</dbReference>
<dbReference type="PANTHER" id="PTHR43002">
    <property type="entry name" value="GLYCOGEN DEBRANCHING ENZYME"/>
    <property type="match status" value="1"/>
</dbReference>
<dbReference type="InterPro" id="IPR013780">
    <property type="entry name" value="Glyco_hydro_b"/>
</dbReference>
<name>A0A7W3JTF8_9MICO</name>
<dbReference type="SUPFAM" id="SSF51445">
    <property type="entry name" value="(Trans)glycosidases"/>
    <property type="match status" value="1"/>
</dbReference>
<accession>A0A7W3JTF8</accession>
<dbReference type="InterPro" id="IPR017853">
    <property type="entry name" value="GH"/>
</dbReference>
<evidence type="ECO:0000256" key="2">
    <source>
        <dbReference type="ARBA" id="ARBA00022801"/>
    </source>
</evidence>
<dbReference type="Proteomes" id="UP000524237">
    <property type="component" value="Unassembled WGS sequence"/>
</dbReference>
<dbReference type="CDD" id="cd02856">
    <property type="entry name" value="E_set_GDE_Isoamylase_N"/>
    <property type="match status" value="1"/>
</dbReference>
<dbReference type="Pfam" id="PF02922">
    <property type="entry name" value="CBM_48"/>
    <property type="match status" value="1"/>
</dbReference>
<keyword evidence="3 6" id="KW-0326">Glycosidase</keyword>
<dbReference type="GO" id="GO:0004135">
    <property type="term" value="F:amylo-alpha-1,6-glucosidase activity"/>
    <property type="evidence" value="ECO:0007669"/>
    <property type="project" value="InterPro"/>
</dbReference>
<evidence type="ECO:0000256" key="1">
    <source>
        <dbReference type="ARBA" id="ARBA00008061"/>
    </source>
</evidence>
<dbReference type="Gene3D" id="2.60.40.1180">
    <property type="entry name" value="Golgi alpha-mannosidase II"/>
    <property type="match status" value="1"/>
</dbReference>
<reference evidence="6 7" key="1">
    <citation type="submission" date="2020-07" db="EMBL/GenBank/DDBJ databases">
        <title>Sequencing the genomes of 1000 actinobacteria strains.</title>
        <authorList>
            <person name="Klenk H.-P."/>
        </authorList>
    </citation>
    <scope>NUCLEOTIDE SEQUENCE [LARGE SCALE GENOMIC DNA]</scope>
    <source>
        <strain evidence="6 7">DSM 23737</strain>
    </source>
</reference>
<dbReference type="EC" id="3.2.1.-" evidence="6"/>
<gene>
    <name evidence="6" type="ORF">FB555_000965</name>
</gene>
<dbReference type="AlphaFoldDB" id="A0A7W3JTF8"/>
<dbReference type="CDD" id="cd11326">
    <property type="entry name" value="AmyAc_Glg_debranch"/>
    <property type="match status" value="1"/>
</dbReference>
<dbReference type="InterPro" id="IPR044505">
    <property type="entry name" value="GlgX_Isoamylase_N_E_set"/>
</dbReference>
<keyword evidence="7" id="KW-1185">Reference proteome</keyword>
<dbReference type="RefSeq" id="WP_182484317.1">
    <property type="nucleotide sequence ID" value="NZ_JACGWU010000002.1"/>
</dbReference>
<dbReference type="InterPro" id="IPR014756">
    <property type="entry name" value="Ig_E-set"/>
</dbReference>
<evidence type="ECO:0000256" key="4">
    <source>
        <dbReference type="SAM" id="MobiDB-lite"/>
    </source>
</evidence>
<feature type="domain" description="Glycosyl hydrolase family 13 catalytic" evidence="5">
    <location>
        <begin position="141"/>
        <end position="563"/>
    </location>
</feature>
<organism evidence="6 7">
    <name type="scientific">Alpinimonas psychrophila</name>
    <dbReference type="NCBI Taxonomy" id="748908"/>
    <lineage>
        <taxon>Bacteria</taxon>
        <taxon>Bacillati</taxon>
        <taxon>Actinomycetota</taxon>
        <taxon>Actinomycetes</taxon>
        <taxon>Micrococcales</taxon>
        <taxon>Microbacteriaceae</taxon>
        <taxon>Alpinimonas</taxon>
    </lineage>
</organism>
<dbReference type="Gene3D" id="2.60.40.10">
    <property type="entry name" value="Immunoglobulins"/>
    <property type="match status" value="1"/>
</dbReference>
<evidence type="ECO:0000313" key="7">
    <source>
        <dbReference type="Proteomes" id="UP000524237"/>
    </source>
</evidence>
<proteinExistence type="inferred from homology"/>
<evidence type="ECO:0000256" key="3">
    <source>
        <dbReference type="ARBA" id="ARBA00023295"/>
    </source>
</evidence>
<feature type="region of interest" description="Disordered" evidence="4">
    <location>
        <begin position="460"/>
        <end position="489"/>
    </location>
</feature>
<dbReference type="Pfam" id="PF00128">
    <property type="entry name" value="Alpha-amylase"/>
    <property type="match status" value="1"/>
</dbReference>
<dbReference type="EMBL" id="JACGWU010000002">
    <property type="protein sequence ID" value="MBA8828867.1"/>
    <property type="molecule type" value="Genomic_DNA"/>
</dbReference>
<evidence type="ECO:0000259" key="5">
    <source>
        <dbReference type="SMART" id="SM00642"/>
    </source>
</evidence>
<comment type="caution">
    <text evidence="6">The sequence shown here is derived from an EMBL/GenBank/DDBJ whole genome shotgun (WGS) entry which is preliminary data.</text>
</comment>
<protein>
    <submittedName>
        <fullName evidence="6">Glycogen operon protein</fullName>
        <ecNumber evidence="6">3.2.1.-</ecNumber>
    </submittedName>
</protein>
<dbReference type="NCBIfam" id="TIGR02100">
    <property type="entry name" value="glgX_debranch"/>
    <property type="match status" value="1"/>
</dbReference>
<dbReference type="GO" id="GO:0005980">
    <property type="term" value="P:glycogen catabolic process"/>
    <property type="evidence" value="ECO:0007669"/>
    <property type="project" value="InterPro"/>
</dbReference>
<evidence type="ECO:0000313" key="6">
    <source>
        <dbReference type="EMBL" id="MBA8828867.1"/>
    </source>
</evidence>
<sequence length="687" mass="76576">MTSVIRVSVSSTFRDLGVRQTKTGGEIRVFSAHAEGIDMLLYDSVDPNHVAHRVPLQKSRKNIWSARSEHLRVGAEYALQAWGPSGVADSFSPEALLIDPYARGLTRFAGTQWRNVVIDTAFDWGTTEKPQIDLDKSVIYEAHVRGLTKQNPNIPLELRGTYAGLAHPAMTSYLKDLGITAVELLPIHAFISEQHLLNNGTVNYWGYNTLNFFTPHAEYATHAARVDGPGAVLREVKQMVRDLHEAGLEVILDVVFNHTAEEGQMGPKLSFRGLDNATYYRHDADGNYIDTTGCGNTLNAAEPVVQQLIIDSLHYWADEVRVDGFRFDLAVTLGRDADGVYRKDHPLLEAIRSDPALAGVKMIAEPWDLGHDGWQTGNFESGWAEWNDRYRDRVRNFWLPDIAQAREKGVAPTGVGGFATRLAGSSNTFSGERGPIASVNFITAHDGFTLADLTTYNTKHNIGNGEDNRDGANDNRSFNHGAEGPTDDVSIATARRRTMRNLMGTLLLSGGIPMMTAGDEFGRTQHGNNNAYCHDSPLTWVNWELQPWQEDLLATTKHLTRMRRENPALRPIRFGIFGERVPSASQVDWYNAHGRTMTSEEWDDPHNRTLQYVVASTPQSEAFDRILMVVHGTEQATDIILPEHPEVKFYEPLWLSSHAAPRDIPGVLRPGEKFTVPGMTIMLFNAE</sequence>
<dbReference type="InterPro" id="IPR011837">
    <property type="entry name" value="Glycogen_debranch_GlgX"/>
</dbReference>
<dbReference type="SUPFAM" id="SSF51011">
    <property type="entry name" value="Glycosyl hydrolase domain"/>
    <property type="match status" value="1"/>
</dbReference>
<dbReference type="InterPro" id="IPR004193">
    <property type="entry name" value="Glyco_hydro_13_N"/>
</dbReference>